<comment type="similarity">
    <text evidence="1 6">Belongs to the iron/ascorbate-dependent oxidoreductase family.</text>
</comment>
<dbReference type="Pfam" id="PF14226">
    <property type="entry name" value="DIOX_N"/>
    <property type="match status" value="1"/>
</dbReference>
<evidence type="ECO:0000259" key="7">
    <source>
        <dbReference type="PROSITE" id="PS51471"/>
    </source>
</evidence>
<keyword evidence="5 6" id="KW-0408">Iron</keyword>
<evidence type="ECO:0000256" key="1">
    <source>
        <dbReference type="ARBA" id="ARBA00008056"/>
    </source>
</evidence>
<dbReference type="GO" id="GO:0046872">
    <property type="term" value="F:metal ion binding"/>
    <property type="evidence" value="ECO:0007669"/>
    <property type="project" value="UniProtKB-KW"/>
</dbReference>
<dbReference type="Proteomes" id="UP001603857">
    <property type="component" value="Unassembled WGS sequence"/>
</dbReference>
<evidence type="ECO:0000313" key="8">
    <source>
        <dbReference type="EMBL" id="KAL2349077.1"/>
    </source>
</evidence>
<dbReference type="GO" id="GO:0031418">
    <property type="term" value="F:L-ascorbic acid binding"/>
    <property type="evidence" value="ECO:0007669"/>
    <property type="project" value="UniProtKB-KW"/>
</dbReference>
<dbReference type="PANTHER" id="PTHR47991">
    <property type="entry name" value="OXOGLUTARATE/IRON-DEPENDENT DIOXYGENASE"/>
    <property type="match status" value="1"/>
</dbReference>
<dbReference type="InterPro" id="IPR050295">
    <property type="entry name" value="Plant_2OG-oxidoreductases"/>
</dbReference>
<keyword evidence="3" id="KW-0847">Vitamin C</keyword>
<keyword evidence="9" id="KW-1185">Reference proteome</keyword>
<gene>
    <name evidence="8" type="ORF">Fmac_003077</name>
</gene>
<evidence type="ECO:0000256" key="2">
    <source>
        <dbReference type="ARBA" id="ARBA00022723"/>
    </source>
</evidence>
<evidence type="ECO:0000256" key="4">
    <source>
        <dbReference type="ARBA" id="ARBA00023002"/>
    </source>
</evidence>
<dbReference type="PRINTS" id="PR00682">
    <property type="entry name" value="IPNSYNTHASE"/>
</dbReference>
<dbReference type="SUPFAM" id="SSF51197">
    <property type="entry name" value="Clavaminate synthase-like"/>
    <property type="match status" value="1"/>
</dbReference>
<dbReference type="PROSITE" id="PS51471">
    <property type="entry name" value="FE2OG_OXY"/>
    <property type="match status" value="1"/>
</dbReference>
<evidence type="ECO:0000313" key="9">
    <source>
        <dbReference type="Proteomes" id="UP001603857"/>
    </source>
</evidence>
<dbReference type="EMBL" id="JBGMDY010000001">
    <property type="protein sequence ID" value="KAL2349077.1"/>
    <property type="molecule type" value="Genomic_DNA"/>
</dbReference>
<accession>A0ABD1NLR1</accession>
<dbReference type="FunFam" id="2.60.120.330:FF:000001">
    <property type="entry name" value="Protein SRG1"/>
    <property type="match status" value="1"/>
</dbReference>
<feature type="domain" description="Fe2OG dioxygenase" evidence="7">
    <location>
        <begin position="204"/>
        <end position="304"/>
    </location>
</feature>
<dbReference type="GO" id="GO:0016491">
    <property type="term" value="F:oxidoreductase activity"/>
    <property type="evidence" value="ECO:0007669"/>
    <property type="project" value="UniProtKB-KW"/>
</dbReference>
<dbReference type="InterPro" id="IPR044861">
    <property type="entry name" value="IPNS-like_FE2OG_OXY"/>
</dbReference>
<evidence type="ECO:0000256" key="6">
    <source>
        <dbReference type="RuleBase" id="RU003682"/>
    </source>
</evidence>
<comment type="caution">
    <text evidence="8">The sequence shown here is derived from an EMBL/GenBank/DDBJ whole genome shotgun (WGS) entry which is preliminary data.</text>
</comment>
<dbReference type="Gene3D" id="2.60.120.330">
    <property type="entry name" value="B-lactam Antibiotic, Isopenicillin N Synthase, Chain"/>
    <property type="match status" value="1"/>
</dbReference>
<proteinExistence type="inferred from homology"/>
<keyword evidence="4 6" id="KW-0560">Oxidoreductase</keyword>
<organism evidence="8 9">
    <name type="scientific">Flemingia macrophylla</name>
    <dbReference type="NCBI Taxonomy" id="520843"/>
    <lineage>
        <taxon>Eukaryota</taxon>
        <taxon>Viridiplantae</taxon>
        <taxon>Streptophyta</taxon>
        <taxon>Embryophyta</taxon>
        <taxon>Tracheophyta</taxon>
        <taxon>Spermatophyta</taxon>
        <taxon>Magnoliopsida</taxon>
        <taxon>eudicotyledons</taxon>
        <taxon>Gunneridae</taxon>
        <taxon>Pentapetalae</taxon>
        <taxon>rosids</taxon>
        <taxon>fabids</taxon>
        <taxon>Fabales</taxon>
        <taxon>Fabaceae</taxon>
        <taxon>Papilionoideae</taxon>
        <taxon>50 kb inversion clade</taxon>
        <taxon>NPAAA clade</taxon>
        <taxon>indigoferoid/millettioid clade</taxon>
        <taxon>Phaseoleae</taxon>
        <taxon>Flemingia</taxon>
    </lineage>
</organism>
<dbReference type="Pfam" id="PF03171">
    <property type="entry name" value="2OG-FeII_Oxy"/>
    <property type="match status" value="1"/>
</dbReference>
<dbReference type="InterPro" id="IPR005123">
    <property type="entry name" value="Oxoglu/Fe-dep_dioxygenase_dom"/>
</dbReference>
<dbReference type="InterPro" id="IPR027443">
    <property type="entry name" value="IPNS-like_sf"/>
</dbReference>
<name>A0ABD1NLR1_9FABA</name>
<evidence type="ECO:0000256" key="5">
    <source>
        <dbReference type="ARBA" id="ARBA00023004"/>
    </source>
</evidence>
<keyword evidence="2 6" id="KW-0479">Metal-binding</keyword>
<sequence length="362" mass="41436">MDEEIPKLGGSLPVPSVKELVKQPMIQVPERYVRSNEDPLVPYTTSFQQVPVIDLSNLLSEDAIELEKLDHACKEWGFFQLINHGVSPSLIENVKIGVEEFFNLTKEEKKKFCQKSGEIDGFGQMFVVSEEQKLDWADIFHMQTFPLHLRNPLIFPCVPQPFRDNLEAYSLKLKILCITIMGFMAKALKVKPNELIDLFEDIDMGQVIRINYYPPCPQPEKVIGLSPHSDACSLTILLQVNEMEGLQIRKDAMWVPIKPLSNAFIINVGDTLEILTNGIYRSAEHRAIVNHVKERMSLATFHRPDLNRVIGPVPSLVKPGRPAMYKRIGVADYYKGYFSRELKGKSYLDTVRIQNEDFREME</sequence>
<reference evidence="8 9" key="1">
    <citation type="submission" date="2024-08" db="EMBL/GenBank/DDBJ databases">
        <title>Insights into the chromosomal genome structure of Flemingia macrophylla.</title>
        <authorList>
            <person name="Ding Y."/>
            <person name="Zhao Y."/>
            <person name="Bi W."/>
            <person name="Wu M."/>
            <person name="Zhao G."/>
            <person name="Gong Y."/>
            <person name="Li W."/>
            <person name="Zhang P."/>
        </authorList>
    </citation>
    <scope>NUCLEOTIDE SEQUENCE [LARGE SCALE GENOMIC DNA]</scope>
    <source>
        <strain evidence="8">DYQJB</strain>
        <tissue evidence="8">Leaf</tissue>
    </source>
</reference>
<protein>
    <recommendedName>
        <fullName evidence="7">Fe2OG dioxygenase domain-containing protein</fullName>
    </recommendedName>
</protein>
<evidence type="ECO:0000256" key="3">
    <source>
        <dbReference type="ARBA" id="ARBA00022896"/>
    </source>
</evidence>
<dbReference type="InterPro" id="IPR026992">
    <property type="entry name" value="DIOX_N"/>
</dbReference>
<dbReference type="AlphaFoldDB" id="A0ABD1NLR1"/>